<reference evidence="1" key="1">
    <citation type="submission" date="2021-06" db="EMBL/GenBank/DDBJ databases">
        <authorList>
            <person name="Kallberg Y."/>
            <person name="Tangrot J."/>
            <person name="Rosling A."/>
        </authorList>
    </citation>
    <scope>NUCLEOTIDE SEQUENCE</scope>
    <source>
        <strain evidence="1">MA461A</strain>
    </source>
</reference>
<proteinExistence type="predicted"/>
<accession>A0ACA9S7U5</accession>
<sequence>TPLQQNLATDQILIQTHVLIGDLIQLDNIPSLPIQSSDNISLNLPQNDTE</sequence>
<feature type="non-terminal residue" evidence="1">
    <location>
        <position position="50"/>
    </location>
</feature>
<dbReference type="EMBL" id="CAJVQC010098227">
    <property type="protein sequence ID" value="CAG8829956.1"/>
    <property type="molecule type" value="Genomic_DNA"/>
</dbReference>
<comment type="caution">
    <text evidence="1">The sequence shown here is derived from an EMBL/GenBank/DDBJ whole genome shotgun (WGS) entry which is preliminary data.</text>
</comment>
<evidence type="ECO:0000313" key="1">
    <source>
        <dbReference type="EMBL" id="CAG8829956.1"/>
    </source>
</evidence>
<feature type="non-terminal residue" evidence="1">
    <location>
        <position position="1"/>
    </location>
</feature>
<dbReference type="Proteomes" id="UP000789920">
    <property type="component" value="Unassembled WGS sequence"/>
</dbReference>
<evidence type="ECO:0000313" key="2">
    <source>
        <dbReference type="Proteomes" id="UP000789920"/>
    </source>
</evidence>
<organism evidence="1 2">
    <name type="scientific">Racocetra persica</name>
    <dbReference type="NCBI Taxonomy" id="160502"/>
    <lineage>
        <taxon>Eukaryota</taxon>
        <taxon>Fungi</taxon>
        <taxon>Fungi incertae sedis</taxon>
        <taxon>Mucoromycota</taxon>
        <taxon>Glomeromycotina</taxon>
        <taxon>Glomeromycetes</taxon>
        <taxon>Diversisporales</taxon>
        <taxon>Gigasporaceae</taxon>
        <taxon>Racocetra</taxon>
    </lineage>
</organism>
<name>A0ACA9S7U5_9GLOM</name>
<protein>
    <submittedName>
        <fullName evidence="1">7148_t:CDS:1</fullName>
    </submittedName>
</protein>
<gene>
    <name evidence="1" type="ORF">RPERSI_LOCUS27641</name>
</gene>
<keyword evidence="2" id="KW-1185">Reference proteome</keyword>